<proteinExistence type="predicted"/>
<comment type="caution">
    <text evidence="1">The sequence shown here is derived from an EMBL/GenBank/DDBJ whole genome shotgun (WGS) entry which is preliminary data.</text>
</comment>
<evidence type="ECO:0000313" key="1">
    <source>
        <dbReference type="EMBL" id="KAJ8877328.1"/>
    </source>
</evidence>
<gene>
    <name evidence="1" type="ORF">PR048_021782</name>
</gene>
<evidence type="ECO:0000313" key="2">
    <source>
        <dbReference type="Proteomes" id="UP001159363"/>
    </source>
</evidence>
<sequence>MILFPNAVKTFENHFELKRRGHFYGLIDYATPDVAHQEQNVVILRYVFQNKETSLFEICERFIEFKKFSRKTLQVPLADCLAQGTANGSNMRGHISGVQSRILEKKKKNEFAIFSPCGAHSLNRVGVNAAKLNHDPWFERLQAVRRPIVKDYPSILKVIDLLLEDTGLLMSSFWYKVLSAVDQKNVIIQGKGISLNVETRLIKDLLDEMESLRDSWEIILQKSKVVVEAVGIFSYFVTGRRPSRLPNADENTIEEKLQLEVTNEFKSSVMFPVLDFIMADLKTRFASSQLICDLFSPILTMHLNITISTAERCFSRMANSLKTWQGSTTSQNRLNHFGNFRNRK</sequence>
<name>A0ABQ9GZD3_9NEOP</name>
<keyword evidence="2" id="KW-1185">Reference proteome</keyword>
<accession>A0ABQ9GZD3</accession>
<dbReference type="PANTHER" id="PTHR45749">
    <property type="match status" value="1"/>
</dbReference>
<reference evidence="1 2" key="1">
    <citation type="submission" date="2023-02" db="EMBL/GenBank/DDBJ databases">
        <title>LHISI_Scaffold_Assembly.</title>
        <authorList>
            <person name="Stuart O.P."/>
            <person name="Cleave R."/>
            <person name="Magrath M.J.L."/>
            <person name="Mikheyev A.S."/>
        </authorList>
    </citation>
    <scope>NUCLEOTIDE SEQUENCE [LARGE SCALE GENOMIC DNA]</scope>
    <source>
        <strain evidence="1">Daus_M_001</strain>
        <tissue evidence="1">Leg muscle</tissue>
    </source>
</reference>
<dbReference type="PANTHER" id="PTHR45749:SF33">
    <property type="entry name" value="ZINC FINGER MYM-TYPE PROTEIN 1"/>
    <property type="match status" value="1"/>
</dbReference>
<protein>
    <submittedName>
        <fullName evidence="1">Uncharacterized protein</fullName>
    </submittedName>
</protein>
<organism evidence="1 2">
    <name type="scientific">Dryococelus australis</name>
    <dbReference type="NCBI Taxonomy" id="614101"/>
    <lineage>
        <taxon>Eukaryota</taxon>
        <taxon>Metazoa</taxon>
        <taxon>Ecdysozoa</taxon>
        <taxon>Arthropoda</taxon>
        <taxon>Hexapoda</taxon>
        <taxon>Insecta</taxon>
        <taxon>Pterygota</taxon>
        <taxon>Neoptera</taxon>
        <taxon>Polyneoptera</taxon>
        <taxon>Phasmatodea</taxon>
        <taxon>Verophasmatodea</taxon>
        <taxon>Anareolatae</taxon>
        <taxon>Phasmatidae</taxon>
        <taxon>Eurycanthinae</taxon>
        <taxon>Dryococelus</taxon>
    </lineage>
</organism>
<dbReference type="Proteomes" id="UP001159363">
    <property type="component" value="Chromosome 7"/>
</dbReference>
<dbReference type="EMBL" id="JARBHB010000008">
    <property type="protein sequence ID" value="KAJ8877328.1"/>
    <property type="molecule type" value="Genomic_DNA"/>
</dbReference>